<feature type="non-terminal residue" evidence="2">
    <location>
        <position position="90"/>
    </location>
</feature>
<dbReference type="Proteomes" id="UP001341840">
    <property type="component" value="Unassembled WGS sequence"/>
</dbReference>
<protein>
    <submittedName>
        <fullName evidence="2">Uncharacterized protein</fullName>
    </submittedName>
</protein>
<dbReference type="EMBL" id="JASCZI010159185">
    <property type="protein sequence ID" value="MED6178968.1"/>
    <property type="molecule type" value="Genomic_DNA"/>
</dbReference>
<reference evidence="2 3" key="1">
    <citation type="journal article" date="2023" name="Plants (Basel)">
        <title>Bridging the Gap: Combining Genomics and Transcriptomics Approaches to Understand Stylosanthes scabra, an Orphan Legume from the Brazilian Caatinga.</title>
        <authorList>
            <person name="Ferreira-Neto J.R.C."/>
            <person name="da Silva M.D."/>
            <person name="Binneck E."/>
            <person name="de Melo N.F."/>
            <person name="da Silva R.H."/>
            <person name="de Melo A.L.T.M."/>
            <person name="Pandolfi V."/>
            <person name="Bustamante F.O."/>
            <person name="Brasileiro-Vidal A.C."/>
            <person name="Benko-Iseppon A.M."/>
        </authorList>
    </citation>
    <scope>NUCLEOTIDE SEQUENCE [LARGE SCALE GENOMIC DNA]</scope>
    <source>
        <tissue evidence="2">Leaves</tissue>
    </source>
</reference>
<accession>A0ABU6W4M1</accession>
<gene>
    <name evidence="2" type="ORF">PIB30_112531</name>
</gene>
<proteinExistence type="predicted"/>
<evidence type="ECO:0000256" key="1">
    <source>
        <dbReference type="SAM" id="MobiDB-lite"/>
    </source>
</evidence>
<evidence type="ECO:0000313" key="3">
    <source>
        <dbReference type="Proteomes" id="UP001341840"/>
    </source>
</evidence>
<feature type="compositionally biased region" description="Low complexity" evidence="1">
    <location>
        <begin position="41"/>
        <end position="50"/>
    </location>
</feature>
<sequence>EALQLLYRERKELQENQRRINNQLTTLTMSVIRLVTQCTNGNSNNSLNTSRPSNSVNLPSQTLSIPKGSITTLFLCTNQEGREDTLLSEE</sequence>
<comment type="caution">
    <text evidence="2">The sequence shown here is derived from an EMBL/GenBank/DDBJ whole genome shotgun (WGS) entry which is preliminary data.</text>
</comment>
<organism evidence="2 3">
    <name type="scientific">Stylosanthes scabra</name>
    <dbReference type="NCBI Taxonomy" id="79078"/>
    <lineage>
        <taxon>Eukaryota</taxon>
        <taxon>Viridiplantae</taxon>
        <taxon>Streptophyta</taxon>
        <taxon>Embryophyta</taxon>
        <taxon>Tracheophyta</taxon>
        <taxon>Spermatophyta</taxon>
        <taxon>Magnoliopsida</taxon>
        <taxon>eudicotyledons</taxon>
        <taxon>Gunneridae</taxon>
        <taxon>Pentapetalae</taxon>
        <taxon>rosids</taxon>
        <taxon>fabids</taxon>
        <taxon>Fabales</taxon>
        <taxon>Fabaceae</taxon>
        <taxon>Papilionoideae</taxon>
        <taxon>50 kb inversion clade</taxon>
        <taxon>dalbergioids sensu lato</taxon>
        <taxon>Dalbergieae</taxon>
        <taxon>Pterocarpus clade</taxon>
        <taxon>Stylosanthes</taxon>
    </lineage>
</organism>
<name>A0ABU6W4M1_9FABA</name>
<feature type="non-terminal residue" evidence="2">
    <location>
        <position position="1"/>
    </location>
</feature>
<feature type="region of interest" description="Disordered" evidence="1">
    <location>
        <begin position="41"/>
        <end position="61"/>
    </location>
</feature>
<keyword evidence="3" id="KW-1185">Reference proteome</keyword>
<evidence type="ECO:0000313" key="2">
    <source>
        <dbReference type="EMBL" id="MED6178968.1"/>
    </source>
</evidence>
<feature type="compositionally biased region" description="Polar residues" evidence="1">
    <location>
        <begin position="51"/>
        <end position="61"/>
    </location>
</feature>